<dbReference type="Proteomes" id="UP000007796">
    <property type="component" value="Unassembled WGS sequence"/>
</dbReference>
<keyword evidence="3" id="KW-1185">Reference proteome</keyword>
<evidence type="ECO:0000313" key="3">
    <source>
        <dbReference type="Proteomes" id="UP000007796"/>
    </source>
</evidence>
<evidence type="ECO:0000313" key="2">
    <source>
        <dbReference type="EMBL" id="EFX04509.1"/>
    </source>
</evidence>
<dbReference type="InParanoid" id="F0XCE1"/>
<evidence type="ECO:0008006" key="4">
    <source>
        <dbReference type="Google" id="ProtNLM"/>
    </source>
</evidence>
<organism evidence="3">
    <name type="scientific">Grosmannia clavigera (strain kw1407 / UAMH 11150)</name>
    <name type="common">Blue stain fungus</name>
    <name type="synonym">Graphiocladiella clavigera</name>
    <dbReference type="NCBI Taxonomy" id="655863"/>
    <lineage>
        <taxon>Eukaryota</taxon>
        <taxon>Fungi</taxon>
        <taxon>Dikarya</taxon>
        <taxon>Ascomycota</taxon>
        <taxon>Pezizomycotina</taxon>
        <taxon>Sordariomycetes</taxon>
        <taxon>Sordariomycetidae</taxon>
        <taxon>Ophiostomatales</taxon>
        <taxon>Ophiostomataceae</taxon>
        <taxon>Leptographium</taxon>
    </lineage>
</organism>
<evidence type="ECO:0000256" key="1">
    <source>
        <dbReference type="SAM" id="Phobius"/>
    </source>
</evidence>
<name>F0XCE1_GROCL</name>
<feature type="transmembrane region" description="Helical" evidence="1">
    <location>
        <begin position="67"/>
        <end position="85"/>
    </location>
</feature>
<sequence length="163" mass="18637">MCYIGGSPEREDGFSDHRAENILESFVHRINRHISIVFEKEEQYYQGFTPLIFTMAARVPAAKATELVTFGAAGLVGFAPVYLLFAPKGDEQMARQTTRWAPRWEHVTTNYLTPPVENTVRNHISPPIERTMKRFDRVANPHMARAAQNLDRRIRAGIARVQK</sequence>
<keyword evidence="1" id="KW-1133">Transmembrane helix</keyword>
<dbReference type="EMBL" id="GL629765">
    <property type="protein sequence ID" value="EFX04509.1"/>
    <property type="molecule type" value="Genomic_DNA"/>
</dbReference>
<keyword evidence="1" id="KW-0472">Membrane</keyword>
<reference evidence="2 3" key="1">
    <citation type="journal article" date="2011" name="Proc. Natl. Acad. Sci. U.S.A.">
        <title>Genome and transcriptome analyses of the mountain pine beetle-fungal symbiont Grosmannia clavigera, a lodgepole pine pathogen.</title>
        <authorList>
            <person name="DiGuistini S."/>
            <person name="Wang Y."/>
            <person name="Liao N.Y."/>
            <person name="Taylor G."/>
            <person name="Tanguay P."/>
            <person name="Feau N."/>
            <person name="Henrissat B."/>
            <person name="Chan S.K."/>
            <person name="Hesse-Orce U."/>
            <person name="Alamouti S.M."/>
            <person name="Tsui C.K.M."/>
            <person name="Docking R.T."/>
            <person name="Levasseur A."/>
            <person name="Haridas S."/>
            <person name="Robertson G."/>
            <person name="Birol I."/>
            <person name="Holt R.A."/>
            <person name="Marra M.A."/>
            <person name="Hamelin R.C."/>
            <person name="Hirst M."/>
            <person name="Jones S.J.M."/>
            <person name="Bohlmann J."/>
            <person name="Breuil C."/>
        </authorList>
    </citation>
    <scope>NUCLEOTIDE SEQUENCE [LARGE SCALE GENOMIC DNA]</scope>
    <source>
        <strain evidence="3">kw1407 / UAMH 11150</strain>
    </source>
</reference>
<dbReference type="OrthoDB" id="5194807at2759"/>
<dbReference type="GeneID" id="25974315"/>
<proteinExistence type="predicted"/>
<accession>F0XCE1</accession>
<gene>
    <name evidence="2" type="ORF">CMQ_1437</name>
</gene>
<dbReference type="AlphaFoldDB" id="F0XCE1"/>
<dbReference type="eggNOG" id="ENOG502REER">
    <property type="taxonomic scope" value="Eukaryota"/>
</dbReference>
<keyword evidence="1" id="KW-0812">Transmembrane</keyword>
<dbReference type="HOGENOM" id="CLU_1627231_0_0_1"/>
<protein>
    <recommendedName>
        <fullName evidence="4">4-coumarate:coenzyme a ligase</fullName>
    </recommendedName>
</protein>
<dbReference type="RefSeq" id="XP_014173991.1">
    <property type="nucleotide sequence ID" value="XM_014318516.1"/>
</dbReference>